<dbReference type="EMBL" id="FOBM01000020">
    <property type="protein sequence ID" value="SEM37907.1"/>
    <property type="molecule type" value="Genomic_DNA"/>
</dbReference>
<gene>
    <name evidence="1" type="ORF">SAMN04487839_1202</name>
</gene>
<proteinExistence type="predicted"/>
<sequence>MATNKEQIENSGKCLFVETTTKLSSEDLLKVIVDEHMTVEQVEQLKIDLDIFLEQRAAAFKE</sequence>
<dbReference type="Proteomes" id="UP000182764">
    <property type="component" value="Unassembled WGS sequence"/>
</dbReference>
<organism evidence="1 2">
    <name type="scientific">Streptococcus gallolyticus</name>
    <dbReference type="NCBI Taxonomy" id="315405"/>
    <lineage>
        <taxon>Bacteria</taxon>
        <taxon>Bacillati</taxon>
        <taxon>Bacillota</taxon>
        <taxon>Bacilli</taxon>
        <taxon>Lactobacillales</taxon>
        <taxon>Streptococcaceae</taxon>
        <taxon>Streptococcus</taxon>
    </lineage>
</organism>
<dbReference type="AlphaFoldDB" id="A0A1H7XXU4"/>
<protein>
    <submittedName>
        <fullName evidence="1">Uncharacterized protein</fullName>
    </submittedName>
</protein>
<name>A0A1H7XXU4_9STRE</name>
<reference evidence="1 2" key="1">
    <citation type="submission" date="2016-10" db="EMBL/GenBank/DDBJ databases">
        <authorList>
            <person name="de Groot N.N."/>
        </authorList>
    </citation>
    <scope>NUCLEOTIDE SEQUENCE [LARGE SCALE GENOMIC DNA]</scope>
    <source>
        <strain evidence="1 2">VTM1R29</strain>
    </source>
</reference>
<evidence type="ECO:0000313" key="1">
    <source>
        <dbReference type="EMBL" id="SEM37907.1"/>
    </source>
</evidence>
<evidence type="ECO:0000313" key="2">
    <source>
        <dbReference type="Proteomes" id="UP000182764"/>
    </source>
</evidence>
<dbReference type="RefSeq" id="WP_074596900.1">
    <property type="nucleotide sequence ID" value="NZ_FNUH01000014.1"/>
</dbReference>
<accession>A0A1H7XXU4</accession>